<dbReference type="InterPro" id="IPR050979">
    <property type="entry name" value="LD-transpeptidase"/>
</dbReference>
<dbReference type="SUPFAM" id="SSF141523">
    <property type="entry name" value="L,D-transpeptidase catalytic domain-like"/>
    <property type="match status" value="1"/>
</dbReference>
<reference evidence="14 15" key="1">
    <citation type="journal article" date="2016" name="Nat. Commun.">
        <title>Thousands of microbial genomes shed light on interconnected biogeochemical processes in an aquifer system.</title>
        <authorList>
            <person name="Anantharaman K."/>
            <person name="Brown C.T."/>
            <person name="Hug L.A."/>
            <person name="Sharon I."/>
            <person name="Castelle C.J."/>
            <person name="Probst A.J."/>
            <person name="Thomas B.C."/>
            <person name="Singh A."/>
            <person name="Wilkins M.J."/>
            <person name="Karaoz U."/>
            <person name="Brodie E.L."/>
            <person name="Williams K.H."/>
            <person name="Hubbard S.S."/>
            <person name="Banfield J.F."/>
        </authorList>
    </citation>
    <scope>NUCLEOTIDE SEQUENCE [LARGE SCALE GENOMIC DNA]</scope>
</reference>
<feature type="domain" description="L,D-TPase catalytic" evidence="13">
    <location>
        <begin position="141"/>
        <end position="255"/>
    </location>
</feature>
<gene>
    <name evidence="14" type="ORF">A3B90_01655</name>
</gene>
<proteinExistence type="predicted"/>
<evidence type="ECO:0000256" key="12">
    <source>
        <dbReference type="SAM" id="SignalP"/>
    </source>
</evidence>
<dbReference type="UniPathway" id="UPA00219"/>
<dbReference type="GO" id="GO:0005509">
    <property type="term" value="F:calcium ion binding"/>
    <property type="evidence" value="ECO:0007669"/>
    <property type="project" value="InterPro"/>
</dbReference>
<dbReference type="Gene3D" id="2.40.440.10">
    <property type="entry name" value="L,D-transpeptidase catalytic domain-like"/>
    <property type="match status" value="1"/>
</dbReference>
<dbReference type="GO" id="GO:0071972">
    <property type="term" value="F:peptidoglycan L,D-transpeptidase activity"/>
    <property type="evidence" value="ECO:0007669"/>
    <property type="project" value="TreeGrafter"/>
</dbReference>
<keyword evidence="3" id="KW-0964">Secreted</keyword>
<evidence type="ECO:0000256" key="4">
    <source>
        <dbReference type="ARBA" id="ARBA00022679"/>
    </source>
</evidence>
<protein>
    <recommendedName>
        <fullName evidence="13">L,D-TPase catalytic domain-containing protein</fullName>
    </recommendedName>
</protein>
<keyword evidence="7 10" id="KW-0133">Cell shape</keyword>
<comment type="subcellular location">
    <subcellularLocation>
        <location evidence="1">Secreted</location>
    </subcellularLocation>
</comment>
<evidence type="ECO:0000259" key="13">
    <source>
        <dbReference type="PROSITE" id="PS52029"/>
    </source>
</evidence>
<evidence type="ECO:0000256" key="5">
    <source>
        <dbReference type="ARBA" id="ARBA00022729"/>
    </source>
</evidence>
<evidence type="ECO:0000313" key="14">
    <source>
        <dbReference type="EMBL" id="OGH67375.1"/>
    </source>
</evidence>
<feature type="region of interest" description="Disordered" evidence="11">
    <location>
        <begin position="52"/>
        <end position="88"/>
    </location>
</feature>
<evidence type="ECO:0000256" key="3">
    <source>
        <dbReference type="ARBA" id="ARBA00022525"/>
    </source>
</evidence>
<keyword evidence="8 10" id="KW-0573">Peptidoglycan synthesis</keyword>
<feature type="active site" description="Nucleophile" evidence="10">
    <location>
        <position position="231"/>
    </location>
</feature>
<accession>A0A1F6M6Y7</accession>
<dbReference type="Pfam" id="PF18884">
    <property type="entry name" value="TSP3_bac"/>
    <property type="match status" value="2"/>
</dbReference>
<feature type="active site" description="Proton donor/acceptor" evidence="10">
    <location>
        <position position="214"/>
    </location>
</feature>
<evidence type="ECO:0000256" key="8">
    <source>
        <dbReference type="ARBA" id="ARBA00022984"/>
    </source>
</evidence>
<dbReference type="PROSITE" id="PS52029">
    <property type="entry name" value="LD_TPASE"/>
    <property type="match status" value="1"/>
</dbReference>
<dbReference type="GO" id="GO:0018104">
    <property type="term" value="P:peptidoglycan-protein cross-linking"/>
    <property type="evidence" value="ECO:0007669"/>
    <property type="project" value="TreeGrafter"/>
</dbReference>
<evidence type="ECO:0000256" key="6">
    <source>
        <dbReference type="ARBA" id="ARBA00022837"/>
    </source>
</evidence>
<evidence type="ECO:0000256" key="11">
    <source>
        <dbReference type="SAM" id="MobiDB-lite"/>
    </source>
</evidence>
<dbReference type="GO" id="GO:0008360">
    <property type="term" value="P:regulation of cell shape"/>
    <property type="evidence" value="ECO:0007669"/>
    <property type="project" value="UniProtKB-UniRule"/>
</dbReference>
<dbReference type="EMBL" id="MFPX01000003">
    <property type="protein sequence ID" value="OGH67375.1"/>
    <property type="molecule type" value="Genomic_DNA"/>
</dbReference>
<evidence type="ECO:0000256" key="7">
    <source>
        <dbReference type="ARBA" id="ARBA00022960"/>
    </source>
</evidence>
<feature type="signal peptide" evidence="12">
    <location>
        <begin position="1"/>
        <end position="29"/>
    </location>
</feature>
<dbReference type="PANTHER" id="PTHR30582">
    <property type="entry name" value="L,D-TRANSPEPTIDASE"/>
    <property type="match status" value="1"/>
</dbReference>
<dbReference type="PANTHER" id="PTHR30582:SF2">
    <property type="entry name" value="L,D-TRANSPEPTIDASE YCIB-RELATED"/>
    <property type="match status" value="1"/>
</dbReference>
<dbReference type="Gene3D" id="4.10.1080.10">
    <property type="entry name" value="TSP type-3 repeat"/>
    <property type="match status" value="1"/>
</dbReference>
<dbReference type="InterPro" id="IPR059100">
    <property type="entry name" value="TSP3_bac"/>
</dbReference>
<sequence length="267" mass="29580">MTFLKTTNKIAFLVIVLAFCFFAIPKAHAADLAGVLDSDHDGLTDTEETTLYATDPNNADTDGDSFLDGREVDSGYSPHKGNSARMSQNDFDADGLNDAIEVTFHASLGNVDTDADGYSDYDEVMSGYDPASATTNLRLSRAVIVDRSTQRVSYRVNGIEMKNFPVSTGNPFTPTPAGEFSVQRKREYVDYIGVGYSYPHIRWNLQFLPHYYLHTATWHNDFGKRTRSHGCVNMREADAAFLFKYLDVGVPVTVTGTTPIHLYVASK</sequence>
<keyword evidence="5 12" id="KW-0732">Signal</keyword>
<dbReference type="GO" id="GO:0016740">
    <property type="term" value="F:transferase activity"/>
    <property type="evidence" value="ECO:0007669"/>
    <property type="project" value="UniProtKB-KW"/>
</dbReference>
<comment type="pathway">
    <text evidence="2 10">Cell wall biogenesis; peptidoglycan biosynthesis.</text>
</comment>
<name>A0A1F6M6Y7_9BACT</name>
<dbReference type="Pfam" id="PF03734">
    <property type="entry name" value="YkuD"/>
    <property type="match status" value="1"/>
</dbReference>
<dbReference type="STRING" id="1798676.A3B90_01655"/>
<keyword evidence="9 10" id="KW-0961">Cell wall biogenesis/degradation</keyword>
<dbReference type="Proteomes" id="UP000178742">
    <property type="component" value="Unassembled WGS sequence"/>
</dbReference>
<evidence type="ECO:0000256" key="10">
    <source>
        <dbReference type="PROSITE-ProRule" id="PRU01373"/>
    </source>
</evidence>
<dbReference type="GO" id="GO:0071555">
    <property type="term" value="P:cell wall organization"/>
    <property type="evidence" value="ECO:0007669"/>
    <property type="project" value="UniProtKB-UniRule"/>
</dbReference>
<dbReference type="AlphaFoldDB" id="A0A1F6M6Y7"/>
<evidence type="ECO:0000256" key="1">
    <source>
        <dbReference type="ARBA" id="ARBA00004613"/>
    </source>
</evidence>
<evidence type="ECO:0000256" key="9">
    <source>
        <dbReference type="ARBA" id="ARBA00023316"/>
    </source>
</evidence>
<feature type="chain" id="PRO_5009525576" description="L,D-TPase catalytic domain-containing protein" evidence="12">
    <location>
        <begin position="30"/>
        <end position="267"/>
    </location>
</feature>
<dbReference type="SUPFAM" id="SSF103647">
    <property type="entry name" value="TSP type-3 repeat"/>
    <property type="match status" value="1"/>
</dbReference>
<dbReference type="CDD" id="cd16913">
    <property type="entry name" value="YkuD_like"/>
    <property type="match status" value="1"/>
</dbReference>
<dbReference type="InterPro" id="IPR038063">
    <property type="entry name" value="Transpep_catalytic_dom"/>
</dbReference>
<comment type="caution">
    <text evidence="14">The sequence shown here is derived from an EMBL/GenBank/DDBJ whole genome shotgun (WGS) entry which is preliminary data.</text>
</comment>
<dbReference type="GO" id="GO:0005576">
    <property type="term" value="C:extracellular region"/>
    <property type="evidence" value="ECO:0007669"/>
    <property type="project" value="TreeGrafter"/>
</dbReference>
<keyword evidence="6" id="KW-0106">Calcium</keyword>
<dbReference type="InterPro" id="IPR005490">
    <property type="entry name" value="LD_TPept_cat_dom"/>
</dbReference>
<organism evidence="14 15">
    <name type="scientific">Candidatus Magasanikbacteria bacterium RIFCSPHIGHO2_02_FULL_41_13</name>
    <dbReference type="NCBI Taxonomy" id="1798676"/>
    <lineage>
        <taxon>Bacteria</taxon>
        <taxon>Candidatus Magasanikiibacteriota</taxon>
    </lineage>
</organism>
<keyword evidence="4" id="KW-0808">Transferase</keyword>
<evidence type="ECO:0000313" key="15">
    <source>
        <dbReference type="Proteomes" id="UP000178742"/>
    </source>
</evidence>
<dbReference type="InterPro" id="IPR028974">
    <property type="entry name" value="TSP_type-3_rpt"/>
</dbReference>
<evidence type="ECO:0000256" key="2">
    <source>
        <dbReference type="ARBA" id="ARBA00004752"/>
    </source>
</evidence>